<dbReference type="Gene3D" id="3.80.10.10">
    <property type="entry name" value="Ribonuclease Inhibitor"/>
    <property type="match status" value="1"/>
</dbReference>
<dbReference type="EMBL" id="CAMPGE010029373">
    <property type="protein sequence ID" value="CAI2386837.1"/>
    <property type="molecule type" value="Genomic_DNA"/>
</dbReference>
<dbReference type="Proteomes" id="UP001295684">
    <property type="component" value="Unassembled WGS sequence"/>
</dbReference>
<dbReference type="SUPFAM" id="SSF52047">
    <property type="entry name" value="RNI-like"/>
    <property type="match status" value="1"/>
</dbReference>
<evidence type="ECO:0000313" key="1">
    <source>
        <dbReference type="EMBL" id="CAI2386837.1"/>
    </source>
</evidence>
<keyword evidence="2" id="KW-1185">Reference proteome</keyword>
<organism evidence="1 2">
    <name type="scientific">Euplotes crassus</name>
    <dbReference type="NCBI Taxonomy" id="5936"/>
    <lineage>
        <taxon>Eukaryota</taxon>
        <taxon>Sar</taxon>
        <taxon>Alveolata</taxon>
        <taxon>Ciliophora</taxon>
        <taxon>Intramacronucleata</taxon>
        <taxon>Spirotrichea</taxon>
        <taxon>Hypotrichia</taxon>
        <taxon>Euplotida</taxon>
        <taxon>Euplotidae</taxon>
        <taxon>Moneuplotes</taxon>
    </lineage>
</organism>
<name>A0AAD1YBV5_EUPCR</name>
<reference evidence="1" key="1">
    <citation type="submission" date="2023-07" db="EMBL/GenBank/DDBJ databases">
        <authorList>
            <consortium name="AG Swart"/>
            <person name="Singh M."/>
            <person name="Singh A."/>
            <person name="Seah K."/>
            <person name="Emmerich C."/>
        </authorList>
    </citation>
    <scope>NUCLEOTIDE SEQUENCE</scope>
    <source>
        <strain evidence="1">DP1</strain>
    </source>
</reference>
<dbReference type="AlphaFoldDB" id="A0AAD1YBV5"/>
<dbReference type="InterPro" id="IPR032675">
    <property type="entry name" value="LRR_dom_sf"/>
</dbReference>
<evidence type="ECO:0000313" key="2">
    <source>
        <dbReference type="Proteomes" id="UP001295684"/>
    </source>
</evidence>
<accession>A0AAD1YBV5</accession>
<protein>
    <submittedName>
        <fullName evidence="1">Uncharacterized protein</fullName>
    </submittedName>
</protein>
<gene>
    <name evidence="1" type="ORF">ECRASSUSDP1_LOCUS28462</name>
</gene>
<proteinExistence type="predicted"/>
<sequence>MSKVQRFGECNDHELTRLHDCSVDQLKWINNEYYVTVQELIDSKEFLQRLARIREIHIRQRNLFKIIESYEVFDEFAKLIPSCDDLTISSVDMDLDDLEMVLKSELFSQLNKFCMTSASRRNFIRKDICFKNLELYLSQASFSIGQDIVVHCEDLKLHCDGKDYNISEGQIEIYSIESISMENFRVEIDQTQQKTSQGACIRLRAPLSLGESTKLKGIAVNHYYKGKGMSHEGPAKYDYNEPLSKRVFPSNHRQIEYILGSMKFNFEDFKKEIKALDNTCPILLVYNIPRAQDLDDFKAILDVMCSKRLTELRINFTFQNNECAEYLCEMLEENKTLCNLYATFMDKDYGYSILESISTLDSLTFLSLKSDYSCNHPITETIEKYLSELQKPLKISIPNQNKTFKSDNKLC</sequence>
<comment type="caution">
    <text evidence="1">The sequence shown here is derived from an EMBL/GenBank/DDBJ whole genome shotgun (WGS) entry which is preliminary data.</text>
</comment>